<evidence type="ECO:0000313" key="2">
    <source>
        <dbReference type="Proteomes" id="UP001569904"/>
    </source>
</evidence>
<reference evidence="1 2" key="1">
    <citation type="submission" date="2023-11" db="EMBL/GenBank/DDBJ databases">
        <title>Actinomadura monticuli sp. nov., isolated from volcanic ash.</title>
        <authorList>
            <person name="Lee S.D."/>
            <person name="Yang H."/>
            <person name="Kim I.S."/>
        </authorList>
    </citation>
    <scope>NUCLEOTIDE SEQUENCE [LARGE SCALE GENOMIC DNA]</scope>
    <source>
        <strain evidence="1 2">DSM 45346</strain>
    </source>
</reference>
<sequence>MLSSPRYAVLGCHDLAAAAPFLAALGYTERRRGTLEPDAAAALYGLTGPAEEVLYLPDGAETGGLLLVAAPEGSTAIAAGGYGVDLYTRDIEASVADLVAAGGVPSPTARWELGGRPFAECGIVGPGGIRVVLVEGSSRRASLLDGDETRRHSELQAAVHLVHGCDAGFWAKLGLEPLYSQRLVNPVVAALIGIDDPDAEIVLDLFWDGRGARVELISFPTLDLPAGDDAFASGMRAGVFPVPDLDAAHALLAGAGARTGAITESDLRGGRAFTAASPDGVHLEFWTEVSREARRG</sequence>
<keyword evidence="2" id="KW-1185">Reference proteome</keyword>
<comment type="caution">
    <text evidence="1">The sequence shown here is derived from an EMBL/GenBank/DDBJ whole genome shotgun (WGS) entry which is preliminary data.</text>
</comment>
<organism evidence="1 2">
    <name type="scientific">Actinomadura chokoriensis</name>
    <dbReference type="NCBI Taxonomy" id="454156"/>
    <lineage>
        <taxon>Bacteria</taxon>
        <taxon>Bacillati</taxon>
        <taxon>Actinomycetota</taxon>
        <taxon>Actinomycetes</taxon>
        <taxon>Streptosporangiales</taxon>
        <taxon>Thermomonosporaceae</taxon>
        <taxon>Actinomadura</taxon>
    </lineage>
</organism>
<proteinExistence type="predicted"/>
<gene>
    <name evidence="1" type="ORF">SM436_27375</name>
</gene>
<dbReference type="Proteomes" id="UP001569904">
    <property type="component" value="Unassembled WGS sequence"/>
</dbReference>
<evidence type="ECO:0000313" key="1">
    <source>
        <dbReference type="EMBL" id="MFA1557418.1"/>
    </source>
</evidence>
<dbReference type="InterPro" id="IPR029068">
    <property type="entry name" value="Glyas_Bleomycin-R_OHBP_Dase"/>
</dbReference>
<name>A0ABV4R599_9ACTN</name>
<dbReference type="Gene3D" id="3.10.180.10">
    <property type="entry name" value="2,3-Dihydroxybiphenyl 1,2-Dioxygenase, domain 1"/>
    <property type="match status" value="2"/>
</dbReference>
<evidence type="ECO:0008006" key="3">
    <source>
        <dbReference type="Google" id="ProtNLM"/>
    </source>
</evidence>
<accession>A0ABV4R599</accession>
<dbReference type="SUPFAM" id="SSF54593">
    <property type="entry name" value="Glyoxalase/Bleomycin resistance protein/Dihydroxybiphenyl dioxygenase"/>
    <property type="match status" value="2"/>
</dbReference>
<dbReference type="EMBL" id="JAXCEH010000021">
    <property type="protein sequence ID" value="MFA1557418.1"/>
    <property type="molecule type" value="Genomic_DNA"/>
</dbReference>
<dbReference type="RefSeq" id="WP_371944164.1">
    <property type="nucleotide sequence ID" value="NZ_JAXCEH010000021.1"/>
</dbReference>
<protein>
    <recommendedName>
        <fullName evidence="3">VOC family protein</fullName>
    </recommendedName>
</protein>